<organism evidence="3 4">
    <name type="scientific">Calidifontibacter indicus</name>
    <dbReference type="NCBI Taxonomy" id="419650"/>
    <lineage>
        <taxon>Bacteria</taxon>
        <taxon>Bacillati</taxon>
        <taxon>Actinomycetota</taxon>
        <taxon>Actinomycetes</taxon>
        <taxon>Micrococcales</taxon>
        <taxon>Dermacoccaceae</taxon>
        <taxon>Calidifontibacter</taxon>
    </lineage>
</organism>
<dbReference type="RefSeq" id="WP_115922026.1">
    <property type="nucleotide sequence ID" value="NZ_QTUA01000001.1"/>
</dbReference>
<keyword evidence="2" id="KW-0812">Transmembrane</keyword>
<evidence type="ECO:0000313" key="4">
    <source>
        <dbReference type="Proteomes" id="UP000256253"/>
    </source>
</evidence>
<name>A0A3D9UKG9_9MICO</name>
<evidence type="ECO:0000256" key="1">
    <source>
        <dbReference type="SAM" id="MobiDB-lite"/>
    </source>
</evidence>
<comment type="caution">
    <text evidence="3">The sequence shown here is derived from an EMBL/GenBank/DDBJ whole genome shotgun (WGS) entry which is preliminary data.</text>
</comment>
<feature type="region of interest" description="Disordered" evidence="1">
    <location>
        <begin position="109"/>
        <end position="128"/>
    </location>
</feature>
<dbReference type="AlphaFoldDB" id="A0A3D9UKG9"/>
<dbReference type="NCBIfam" id="TIGR03816">
    <property type="entry name" value="tadE_like_DECH"/>
    <property type="match status" value="1"/>
</dbReference>
<dbReference type="Proteomes" id="UP000256253">
    <property type="component" value="Unassembled WGS sequence"/>
</dbReference>
<keyword evidence="2" id="KW-1133">Transmembrane helix</keyword>
<keyword evidence="2" id="KW-0472">Membrane</keyword>
<evidence type="ECO:0000313" key="3">
    <source>
        <dbReference type="EMBL" id="REF29962.1"/>
    </source>
</evidence>
<dbReference type="EMBL" id="QTUA01000001">
    <property type="protein sequence ID" value="REF29962.1"/>
    <property type="molecule type" value="Genomic_DNA"/>
</dbReference>
<protein>
    <submittedName>
        <fullName evidence="3">Secretion/DNA translocation related TadE-like protein</fullName>
    </submittedName>
</protein>
<accession>A0A3D9UKG9</accession>
<evidence type="ECO:0000256" key="2">
    <source>
        <dbReference type="SAM" id="Phobius"/>
    </source>
</evidence>
<keyword evidence="4" id="KW-1185">Reference proteome</keyword>
<gene>
    <name evidence="3" type="ORF">DFJ65_0951</name>
</gene>
<feature type="transmembrane region" description="Helical" evidence="2">
    <location>
        <begin position="12"/>
        <end position="34"/>
    </location>
</feature>
<reference evidence="3 4" key="1">
    <citation type="submission" date="2018-08" db="EMBL/GenBank/DDBJ databases">
        <title>Sequencing the genomes of 1000 actinobacteria strains.</title>
        <authorList>
            <person name="Klenk H.-P."/>
        </authorList>
    </citation>
    <scope>NUCLEOTIDE SEQUENCE [LARGE SCALE GENOMIC DNA]</scope>
    <source>
        <strain evidence="3 4">DSM 22967</strain>
    </source>
</reference>
<dbReference type="InterPro" id="IPR021202">
    <property type="entry name" value="Rv3654c-like"/>
</dbReference>
<sequence>MTETVDCERGSGTVLIAGIVGAAVLLFGAGAALASAQLASGRARTAADLAALAAAGSTVRLEPVAGCAAAATVARANGARTTRCTDLGGGDFEVIVAVRPGLGRLGEATARARAGPDHAVGPTAGPAP</sequence>
<proteinExistence type="predicted"/>